<feature type="transmembrane region" description="Helical" evidence="2">
    <location>
        <begin position="81"/>
        <end position="100"/>
    </location>
</feature>
<keyword evidence="2" id="KW-1133">Transmembrane helix</keyword>
<evidence type="ECO:0000256" key="1">
    <source>
        <dbReference type="SAM" id="Coils"/>
    </source>
</evidence>
<keyword evidence="2" id="KW-0812">Transmembrane</keyword>
<sequence length="246" mass="28067">MGNVRLNLKISTMLYGLSLVLTLLMMLWTRGIFPEGHWLVSLLFLVVGETGIYLATLYYSMNKKKVLKQLPSQSVFATVSILYFMAVVGLILVVSLVFRASTSNYLYSHLAVLLLAAIVWTIGYWFSKYAGQQEEEASSQRRVLQRMDIKLAVLQQQMARAADEEADLLAREISRLQEKVKYSDPIVAEDLYNTDYLIMEQLQELEQCIAKFLQAPRASDASQIRHVIGAIEDELELRNRSNIQIH</sequence>
<protein>
    <submittedName>
        <fullName evidence="3">Uncharacterized protein</fullName>
    </submittedName>
</protein>
<dbReference type="EMBL" id="FXAZ01000002">
    <property type="protein sequence ID" value="SMG33790.1"/>
    <property type="molecule type" value="Genomic_DNA"/>
</dbReference>
<proteinExistence type="predicted"/>
<evidence type="ECO:0000313" key="4">
    <source>
        <dbReference type="Proteomes" id="UP000193834"/>
    </source>
</evidence>
<organism evidence="3 4">
    <name type="scientific">Paenibacillus aquistagni</name>
    <dbReference type="NCBI Taxonomy" id="1852522"/>
    <lineage>
        <taxon>Bacteria</taxon>
        <taxon>Bacillati</taxon>
        <taxon>Bacillota</taxon>
        <taxon>Bacilli</taxon>
        <taxon>Bacillales</taxon>
        <taxon>Paenibacillaceae</taxon>
        <taxon>Paenibacillus</taxon>
    </lineage>
</organism>
<dbReference type="STRING" id="1852522.SAMN06295960_1879"/>
<gene>
    <name evidence="3" type="ORF">SAMN06295960_1879</name>
</gene>
<evidence type="ECO:0000256" key="2">
    <source>
        <dbReference type="SAM" id="Phobius"/>
    </source>
</evidence>
<keyword evidence="2" id="KW-0472">Membrane</keyword>
<reference evidence="3 4" key="1">
    <citation type="submission" date="2017-04" db="EMBL/GenBank/DDBJ databases">
        <authorList>
            <person name="Afonso C.L."/>
            <person name="Miller P.J."/>
            <person name="Scott M.A."/>
            <person name="Spackman E."/>
            <person name="Goraichik I."/>
            <person name="Dimitrov K.M."/>
            <person name="Suarez D.L."/>
            <person name="Swayne D.E."/>
        </authorList>
    </citation>
    <scope>NUCLEOTIDE SEQUENCE [LARGE SCALE GENOMIC DNA]</scope>
    <source>
        <strain evidence="3 4">11</strain>
    </source>
</reference>
<dbReference type="AlphaFoldDB" id="A0A1X7JYZ3"/>
<feature type="coiled-coil region" evidence="1">
    <location>
        <begin position="144"/>
        <end position="179"/>
    </location>
</feature>
<feature type="transmembrane region" description="Helical" evidence="2">
    <location>
        <begin position="106"/>
        <end position="126"/>
    </location>
</feature>
<name>A0A1X7JYZ3_9BACL</name>
<keyword evidence="4" id="KW-1185">Reference proteome</keyword>
<keyword evidence="1" id="KW-0175">Coiled coil</keyword>
<feature type="transmembrane region" description="Helical" evidence="2">
    <location>
        <begin position="39"/>
        <end position="60"/>
    </location>
</feature>
<dbReference type="RefSeq" id="WP_085494124.1">
    <property type="nucleotide sequence ID" value="NZ_FXAZ01000002.1"/>
</dbReference>
<feature type="transmembrane region" description="Helical" evidence="2">
    <location>
        <begin position="12"/>
        <end position="33"/>
    </location>
</feature>
<evidence type="ECO:0000313" key="3">
    <source>
        <dbReference type="EMBL" id="SMG33790.1"/>
    </source>
</evidence>
<dbReference type="Proteomes" id="UP000193834">
    <property type="component" value="Unassembled WGS sequence"/>
</dbReference>
<accession>A0A1X7JYZ3</accession>